<protein>
    <submittedName>
        <fullName evidence="1">DUF938 domain-containing protein</fullName>
    </submittedName>
</protein>
<keyword evidence="2" id="KW-1185">Reference proteome</keyword>
<dbReference type="RefSeq" id="WP_350396734.1">
    <property type="nucleotide sequence ID" value="NZ_JBELQE010000110.1"/>
</dbReference>
<reference evidence="1 2" key="1">
    <citation type="submission" date="2024-06" db="EMBL/GenBank/DDBJ databases">
        <authorList>
            <person name="Campbell A.G."/>
        </authorList>
    </citation>
    <scope>NUCLEOTIDE SEQUENCE [LARGE SCALE GENOMIC DNA]</scope>
    <source>
        <strain evidence="1 2">EM12</strain>
    </source>
</reference>
<name>A0ABV1QSS4_9HYPH</name>
<accession>A0ABV1QSS4</accession>
<organism evidence="1 2">
    <name type="scientific">Methylorubrum podarium</name>
    <dbReference type="NCBI Taxonomy" id="200476"/>
    <lineage>
        <taxon>Bacteria</taxon>
        <taxon>Pseudomonadati</taxon>
        <taxon>Pseudomonadota</taxon>
        <taxon>Alphaproteobacteria</taxon>
        <taxon>Hyphomicrobiales</taxon>
        <taxon>Methylobacteriaceae</taxon>
        <taxon>Methylorubrum</taxon>
    </lineage>
</organism>
<dbReference type="Pfam" id="PF06080">
    <property type="entry name" value="DUF938"/>
    <property type="match status" value="1"/>
</dbReference>
<dbReference type="InterPro" id="IPR010342">
    <property type="entry name" value="DUF938"/>
</dbReference>
<evidence type="ECO:0000313" key="1">
    <source>
        <dbReference type="EMBL" id="MER2252443.1"/>
    </source>
</evidence>
<dbReference type="PANTHER" id="PTHR20974:SF0">
    <property type="entry name" value="UPF0585 PROTEIN CG18661"/>
    <property type="match status" value="1"/>
</dbReference>
<sequence length="211" mass="22203">MSGESATDEALFAPAAARNGAAILEVLRDVLRDFVPRGGHVLEVASGSGEHAVRFAAALPDLRWQPSDPDSRALGSIAAHARAAGLPNLLAPVALDARARAWPVTRADAILCINMIHIAPWAATEGLMAGAGRLLPDRGLLILYGPFRIGGAHISASNAQFDDGLRARDPDWGVRDRDAVLAVAAEHGLRLDRQIAMPANNLSLVLRRAGA</sequence>
<dbReference type="PANTHER" id="PTHR20974">
    <property type="entry name" value="UPF0585 PROTEIN CG18661"/>
    <property type="match status" value="1"/>
</dbReference>
<dbReference type="EMBL" id="JBELQE010000110">
    <property type="protein sequence ID" value="MER2252443.1"/>
    <property type="molecule type" value="Genomic_DNA"/>
</dbReference>
<dbReference type="InterPro" id="IPR029063">
    <property type="entry name" value="SAM-dependent_MTases_sf"/>
</dbReference>
<proteinExistence type="predicted"/>
<dbReference type="SUPFAM" id="SSF53335">
    <property type="entry name" value="S-adenosyl-L-methionine-dependent methyltransferases"/>
    <property type="match status" value="1"/>
</dbReference>
<evidence type="ECO:0000313" key="2">
    <source>
        <dbReference type="Proteomes" id="UP001480955"/>
    </source>
</evidence>
<gene>
    <name evidence="1" type="ORF">ABS772_21190</name>
</gene>
<dbReference type="Gene3D" id="3.40.50.150">
    <property type="entry name" value="Vaccinia Virus protein VP39"/>
    <property type="match status" value="1"/>
</dbReference>
<dbReference type="Proteomes" id="UP001480955">
    <property type="component" value="Unassembled WGS sequence"/>
</dbReference>
<comment type="caution">
    <text evidence="1">The sequence shown here is derived from an EMBL/GenBank/DDBJ whole genome shotgun (WGS) entry which is preliminary data.</text>
</comment>